<dbReference type="AlphaFoldDB" id="A0A5B7CXK8"/>
<gene>
    <name evidence="2" type="ORF">E2C01_006222</name>
</gene>
<keyword evidence="3" id="KW-1185">Reference proteome</keyword>
<name>A0A5B7CXK8_PORTR</name>
<evidence type="ECO:0000313" key="3">
    <source>
        <dbReference type="Proteomes" id="UP000324222"/>
    </source>
</evidence>
<sequence>MKEQGLRPSSHRLTIHRRLESDSHKNPVKTLRNCGANESQIPPPKKLQHSQSRPSLSPPPAAIPGNGPGRSKLITNGT</sequence>
<reference evidence="2 3" key="1">
    <citation type="submission" date="2019-05" db="EMBL/GenBank/DDBJ databases">
        <title>Another draft genome of Portunus trituberculatus and its Hox gene families provides insights of decapod evolution.</title>
        <authorList>
            <person name="Jeong J.-H."/>
            <person name="Song I."/>
            <person name="Kim S."/>
            <person name="Choi T."/>
            <person name="Kim D."/>
            <person name="Ryu S."/>
            <person name="Kim W."/>
        </authorList>
    </citation>
    <scope>NUCLEOTIDE SEQUENCE [LARGE SCALE GENOMIC DNA]</scope>
    <source>
        <tissue evidence="2">Muscle</tissue>
    </source>
</reference>
<feature type="region of interest" description="Disordered" evidence="1">
    <location>
        <begin position="1"/>
        <end position="78"/>
    </location>
</feature>
<dbReference type="EMBL" id="VSRR010000285">
    <property type="protein sequence ID" value="MPC13484.1"/>
    <property type="molecule type" value="Genomic_DNA"/>
</dbReference>
<accession>A0A5B7CXK8</accession>
<dbReference type="Proteomes" id="UP000324222">
    <property type="component" value="Unassembled WGS sequence"/>
</dbReference>
<proteinExistence type="predicted"/>
<comment type="caution">
    <text evidence="2">The sequence shown here is derived from an EMBL/GenBank/DDBJ whole genome shotgun (WGS) entry which is preliminary data.</text>
</comment>
<evidence type="ECO:0000256" key="1">
    <source>
        <dbReference type="SAM" id="MobiDB-lite"/>
    </source>
</evidence>
<protein>
    <submittedName>
        <fullName evidence="2">Uncharacterized protein</fullName>
    </submittedName>
</protein>
<evidence type="ECO:0000313" key="2">
    <source>
        <dbReference type="EMBL" id="MPC13484.1"/>
    </source>
</evidence>
<organism evidence="2 3">
    <name type="scientific">Portunus trituberculatus</name>
    <name type="common">Swimming crab</name>
    <name type="synonym">Neptunus trituberculatus</name>
    <dbReference type="NCBI Taxonomy" id="210409"/>
    <lineage>
        <taxon>Eukaryota</taxon>
        <taxon>Metazoa</taxon>
        <taxon>Ecdysozoa</taxon>
        <taxon>Arthropoda</taxon>
        <taxon>Crustacea</taxon>
        <taxon>Multicrustacea</taxon>
        <taxon>Malacostraca</taxon>
        <taxon>Eumalacostraca</taxon>
        <taxon>Eucarida</taxon>
        <taxon>Decapoda</taxon>
        <taxon>Pleocyemata</taxon>
        <taxon>Brachyura</taxon>
        <taxon>Eubrachyura</taxon>
        <taxon>Portunoidea</taxon>
        <taxon>Portunidae</taxon>
        <taxon>Portuninae</taxon>
        <taxon>Portunus</taxon>
    </lineage>
</organism>